<dbReference type="GO" id="GO:0006509">
    <property type="term" value="P:membrane protein ectodomain proteolysis"/>
    <property type="evidence" value="ECO:0007669"/>
    <property type="project" value="TreeGrafter"/>
</dbReference>
<evidence type="ECO:0000313" key="5">
    <source>
        <dbReference type="Proteomes" id="UP000410492"/>
    </source>
</evidence>
<evidence type="ECO:0000256" key="1">
    <source>
        <dbReference type="PROSITE-ProRule" id="PRU00276"/>
    </source>
</evidence>
<dbReference type="EMBL" id="CAACVG010007586">
    <property type="protein sequence ID" value="VEN46177.1"/>
    <property type="molecule type" value="Genomic_DNA"/>
</dbReference>
<dbReference type="InterPro" id="IPR024079">
    <property type="entry name" value="MetalloPept_cat_dom_sf"/>
</dbReference>
<name>A0A653CE22_CALMS</name>
<evidence type="ECO:0000313" key="4">
    <source>
        <dbReference type="EMBL" id="VEN46177.1"/>
    </source>
</evidence>
<feature type="binding site" evidence="1">
    <location>
        <position position="403"/>
    </location>
    <ligand>
        <name>Zn(2+)</name>
        <dbReference type="ChEBI" id="CHEBI:29105"/>
        <note>catalytic</note>
    </ligand>
</feature>
<keyword evidence="5" id="KW-1185">Reference proteome</keyword>
<dbReference type="InterPro" id="IPR001762">
    <property type="entry name" value="Disintegrin_dom"/>
</dbReference>
<dbReference type="GO" id="GO:0004222">
    <property type="term" value="F:metalloendopeptidase activity"/>
    <property type="evidence" value="ECO:0007669"/>
    <property type="project" value="InterPro"/>
</dbReference>
<keyword evidence="1" id="KW-0862">Zinc</keyword>
<dbReference type="PANTHER" id="PTHR45702">
    <property type="entry name" value="ADAM10/ADAM17 METALLOPEPTIDASE FAMILY MEMBER"/>
    <property type="match status" value="1"/>
</dbReference>
<dbReference type="InterPro" id="IPR036436">
    <property type="entry name" value="Disintegrin_dom_sf"/>
</dbReference>
<feature type="binding site" evidence="1">
    <location>
        <position position="399"/>
    </location>
    <ligand>
        <name>Zn(2+)</name>
        <dbReference type="ChEBI" id="CHEBI:29105"/>
        <note>catalytic</note>
    </ligand>
</feature>
<dbReference type="GO" id="GO:0005886">
    <property type="term" value="C:plasma membrane"/>
    <property type="evidence" value="ECO:0007669"/>
    <property type="project" value="TreeGrafter"/>
</dbReference>
<dbReference type="Pfam" id="PF13688">
    <property type="entry name" value="Reprolysin_5"/>
    <property type="match status" value="1"/>
</dbReference>
<gene>
    <name evidence="4" type="ORF">CALMAC_LOCUS8362</name>
</gene>
<accession>A0A653CE22</accession>
<proteinExistence type="predicted"/>
<protein>
    <recommendedName>
        <fullName evidence="6">Peptidase M12B domain-containing protein</fullName>
    </recommendedName>
</protein>
<dbReference type="PROSITE" id="PS50215">
    <property type="entry name" value="ADAM_MEPRO"/>
    <property type="match status" value="1"/>
</dbReference>
<dbReference type="OrthoDB" id="2131567at2759"/>
<evidence type="ECO:0000259" key="2">
    <source>
        <dbReference type="PROSITE" id="PS50214"/>
    </source>
</evidence>
<dbReference type="InterPro" id="IPR051489">
    <property type="entry name" value="ADAM_Metalloproteinase"/>
</dbReference>
<keyword evidence="1" id="KW-0479">Metal-binding</keyword>
<dbReference type="SUPFAM" id="SSF55486">
    <property type="entry name" value="Metalloproteases ('zincins'), catalytic domain"/>
    <property type="match status" value="1"/>
</dbReference>
<sequence length="725" mass="82232">MTDTNCNSMSILSISLFTFFILGNRIVEACFRINQIDDIFPKNYIPLSTKIPAKDVLSMEERLRNHTFVFEVCPEESVCLKVPLGLRKLSILDQNLDIDIHTKERSKKLQLDKLKPIFVEGYHRDGNGENHVIGYIENNCFYGQVIMSDSIRVYYIEDIRAYRERDNIDMSRYNAVAYKRKRIFSRSTDIVKRFADVWLEDESDPFNFNPDYLYREFIKNGKVCTLFVLIDNSFLKILHDNDVKSAVTSILKDIDQVDSIFRSTDFNNDGVPDNIGFRVKYMAVLESESSPENIIPQYVSSPIAGQEYLVKFTGYEILKEVCLGVAFTAQPFHNNTLGVSYTALSPVLDEDVFRLPVGGLCDRSTLTDPTAHLNALVISSKLPNGKTVPASVSCLSLAHELGHSFGALHDTQNCVGFLMGSHTPEKEERQNYRFSECSKPQVVQTILNQGYCLEDSEGAFCGNGIIEEGEVCDCGTWRDCAELDDCCLPRGEKYACQVNWMKEYQCHPSQGSCCTQRCIYKDLMQYGVNCKNFERSCPCPTEERCSCGVDSECIGDTCHSLECTRLNLEECKCTYDNNMPEADSNSVEKCRTCCMFEGSCVSSSSIVDTISSRNEDIHTYLKQKYSFKKFPRNVKIKKFGYYKEFCNKTGGGCTLLFFREVKDEEFCILFGKIGTCRKSECDLPSIRQVFPDIIESRTSSASTNLAGKYFIVSLLLTLHIACKIC</sequence>
<dbReference type="GO" id="GO:0007219">
    <property type="term" value="P:Notch signaling pathway"/>
    <property type="evidence" value="ECO:0007669"/>
    <property type="project" value="TreeGrafter"/>
</dbReference>
<feature type="binding site" evidence="1">
    <location>
        <position position="409"/>
    </location>
    <ligand>
        <name>Zn(2+)</name>
        <dbReference type="ChEBI" id="CHEBI:29105"/>
        <note>catalytic</note>
    </ligand>
</feature>
<dbReference type="GO" id="GO:0046872">
    <property type="term" value="F:metal ion binding"/>
    <property type="evidence" value="ECO:0007669"/>
    <property type="project" value="UniProtKB-KW"/>
</dbReference>
<dbReference type="AlphaFoldDB" id="A0A653CE22"/>
<dbReference type="Gene3D" id="3.40.390.10">
    <property type="entry name" value="Collagenase (Catalytic Domain)"/>
    <property type="match status" value="1"/>
</dbReference>
<evidence type="ECO:0000259" key="3">
    <source>
        <dbReference type="PROSITE" id="PS50215"/>
    </source>
</evidence>
<organism evidence="4 5">
    <name type="scientific">Callosobruchus maculatus</name>
    <name type="common">Southern cowpea weevil</name>
    <name type="synonym">Pulse bruchid</name>
    <dbReference type="NCBI Taxonomy" id="64391"/>
    <lineage>
        <taxon>Eukaryota</taxon>
        <taxon>Metazoa</taxon>
        <taxon>Ecdysozoa</taxon>
        <taxon>Arthropoda</taxon>
        <taxon>Hexapoda</taxon>
        <taxon>Insecta</taxon>
        <taxon>Pterygota</taxon>
        <taxon>Neoptera</taxon>
        <taxon>Endopterygota</taxon>
        <taxon>Coleoptera</taxon>
        <taxon>Polyphaga</taxon>
        <taxon>Cucujiformia</taxon>
        <taxon>Chrysomeloidea</taxon>
        <taxon>Chrysomelidae</taxon>
        <taxon>Bruchinae</taxon>
        <taxon>Bruchini</taxon>
        <taxon>Callosobruchus</taxon>
    </lineage>
</organism>
<reference evidence="4 5" key="1">
    <citation type="submission" date="2019-01" db="EMBL/GenBank/DDBJ databases">
        <authorList>
            <person name="Sayadi A."/>
        </authorList>
    </citation>
    <scope>NUCLEOTIDE SEQUENCE [LARGE SCALE GENOMIC DNA]</scope>
</reference>
<feature type="active site" evidence="1">
    <location>
        <position position="400"/>
    </location>
</feature>
<feature type="domain" description="Peptidase M12B" evidence="3">
    <location>
        <begin position="222"/>
        <end position="449"/>
    </location>
</feature>
<dbReference type="PANTHER" id="PTHR45702:SF2">
    <property type="entry name" value="KUZBANIAN, ISOFORM A"/>
    <property type="match status" value="1"/>
</dbReference>
<dbReference type="InterPro" id="IPR001590">
    <property type="entry name" value="Peptidase_M12B"/>
</dbReference>
<dbReference type="Proteomes" id="UP000410492">
    <property type="component" value="Unassembled WGS sequence"/>
</dbReference>
<dbReference type="Gene3D" id="4.10.70.10">
    <property type="entry name" value="Disintegrin domain"/>
    <property type="match status" value="1"/>
</dbReference>
<dbReference type="PROSITE" id="PS50214">
    <property type="entry name" value="DISINTEGRIN_2"/>
    <property type="match status" value="1"/>
</dbReference>
<evidence type="ECO:0008006" key="6">
    <source>
        <dbReference type="Google" id="ProtNLM"/>
    </source>
</evidence>
<feature type="domain" description="Disintegrin" evidence="2">
    <location>
        <begin position="458"/>
        <end position="557"/>
    </location>
</feature>
<comment type="caution">
    <text evidence="1">Lacks conserved residue(s) required for the propagation of feature annotation.</text>
</comment>